<dbReference type="EMBL" id="CAKLPX010000001">
    <property type="protein sequence ID" value="CAH0991447.1"/>
    <property type="molecule type" value="Genomic_DNA"/>
</dbReference>
<keyword evidence="4" id="KW-1185">Reference proteome</keyword>
<name>A0ABM9AE13_9GAMM</name>
<reference evidence="3" key="1">
    <citation type="submission" date="2021-12" db="EMBL/GenBank/DDBJ databases">
        <authorList>
            <person name="Rodrigo-Torres L."/>
            <person name="Arahal R. D."/>
            <person name="Lucena T."/>
        </authorList>
    </citation>
    <scope>NUCLEOTIDE SEQUENCE</scope>
    <source>
        <strain evidence="3">CECT 8267</strain>
    </source>
</reference>
<gene>
    <name evidence="3" type="ORF">SIN8267_01553</name>
</gene>
<evidence type="ECO:0000256" key="2">
    <source>
        <dbReference type="SAM" id="Phobius"/>
    </source>
</evidence>
<feature type="coiled-coil region" evidence="1">
    <location>
        <begin position="33"/>
        <end position="78"/>
    </location>
</feature>
<evidence type="ECO:0000256" key="1">
    <source>
        <dbReference type="SAM" id="Coils"/>
    </source>
</evidence>
<accession>A0ABM9AE13</accession>
<keyword evidence="2" id="KW-0472">Membrane</keyword>
<feature type="transmembrane region" description="Helical" evidence="2">
    <location>
        <begin position="6"/>
        <end position="22"/>
    </location>
</feature>
<dbReference type="RefSeq" id="WP_237444095.1">
    <property type="nucleotide sequence ID" value="NZ_CAKLPX010000001.1"/>
</dbReference>
<proteinExistence type="predicted"/>
<protein>
    <submittedName>
        <fullName evidence="3">Uncharacterized protein</fullName>
    </submittedName>
</protein>
<keyword evidence="1" id="KW-0175">Coiled coil</keyword>
<evidence type="ECO:0000313" key="4">
    <source>
        <dbReference type="Proteomes" id="UP000838100"/>
    </source>
</evidence>
<keyword evidence="2" id="KW-1133">Transmembrane helix</keyword>
<organism evidence="3 4">
    <name type="scientific">Sinobacterium norvegicum</name>
    <dbReference type="NCBI Taxonomy" id="1641715"/>
    <lineage>
        <taxon>Bacteria</taxon>
        <taxon>Pseudomonadati</taxon>
        <taxon>Pseudomonadota</taxon>
        <taxon>Gammaproteobacteria</taxon>
        <taxon>Cellvibrionales</taxon>
        <taxon>Spongiibacteraceae</taxon>
        <taxon>Sinobacterium</taxon>
    </lineage>
</organism>
<sequence length="80" mass="9169">MAMIAVALLVSVMSGFFVFVWTRKHYQVELYKASELLAQQDEQQKALSEQNSEQAQQIADLSYRLKRCENDLAAAQRSED</sequence>
<keyword evidence="2" id="KW-0812">Transmembrane</keyword>
<evidence type="ECO:0000313" key="3">
    <source>
        <dbReference type="EMBL" id="CAH0991447.1"/>
    </source>
</evidence>
<comment type="caution">
    <text evidence="3">The sequence shown here is derived from an EMBL/GenBank/DDBJ whole genome shotgun (WGS) entry which is preliminary data.</text>
</comment>
<dbReference type="Proteomes" id="UP000838100">
    <property type="component" value="Unassembled WGS sequence"/>
</dbReference>